<dbReference type="OrthoDB" id="7276785at2"/>
<proteinExistence type="predicted"/>
<dbReference type="AlphaFoldDB" id="A0A502FSX9"/>
<organism evidence="1 2">
    <name type="scientific">Muricoccus nepalensis</name>
    <dbReference type="NCBI Taxonomy" id="1854500"/>
    <lineage>
        <taxon>Bacteria</taxon>
        <taxon>Pseudomonadati</taxon>
        <taxon>Pseudomonadota</taxon>
        <taxon>Alphaproteobacteria</taxon>
        <taxon>Acetobacterales</taxon>
        <taxon>Roseomonadaceae</taxon>
        <taxon>Muricoccus</taxon>
    </lineage>
</organism>
<accession>A0A502FSX9</accession>
<reference evidence="1 2" key="1">
    <citation type="journal article" date="2019" name="Environ. Microbiol.">
        <title>Species interactions and distinct microbial communities in high Arctic permafrost affected cryosols are associated with the CH4 and CO2 gas fluxes.</title>
        <authorList>
            <person name="Altshuler I."/>
            <person name="Hamel J."/>
            <person name="Turney S."/>
            <person name="Magnuson E."/>
            <person name="Levesque R."/>
            <person name="Greer C."/>
            <person name="Whyte L.G."/>
        </authorList>
    </citation>
    <scope>NUCLEOTIDE SEQUENCE [LARGE SCALE GENOMIC DNA]</scope>
    <source>
        <strain evidence="1 2">S9.3B</strain>
    </source>
</reference>
<dbReference type="EMBL" id="RCZP01000020">
    <property type="protein sequence ID" value="TPG52489.1"/>
    <property type="molecule type" value="Genomic_DNA"/>
</dbReference>
<name>A0A502FSX9_9PROT</name>
<evidence type="ECO:0000313" key="2">
    <source>
        <dbReference type="Proteomes" id="UP000317078"/>
    </source>
</evidence>
<keyword evidence="2" id="KW-1185">Reference proteome</keyword>
<sequence length="83" mass="9072">MTFVPYADEAASLRLGQLTVENRLDRLSIHGSVDLTRDRAGLALARELRALLDAAVAALEREEALPEKVTTGEHTDTVRNPFG</sequence>
<protein>
    <submittedName>
        <fullName evidence="1">Uncharacterized protein</fullName>
    </submittedName>
</protein>
<evidence type="ECO:0000313" key="1">
    <source>
        <dbReference type="EMBL" id="TPG52489.1"/>
    </source>
</evidence>
<gene>
    <name evidence="1" type="ORF">EAH89_18160</name>
</gene>
<dbReference type="RefSeq" id="WP_140885143.1">
    <property type="nucleotide sequence ID" value="NZ_RCZP01000020.1"/>
</dbReference>
<dbReference type="Proteomes" id="UP000317078">
    <property type="component" value="Unassembled WGS sequence"/>
</dbReference>
<comment type="caution">
    <text evidence="1">The sequence shown here is derived from an EMBL/GenBank/DDBJ whole genome shotgun (WGS) entry which is preliminary data.</text>
</comment>